<evidence type="ECO:0000259" key="2">
    <source>
        <dbReference type="Pfam" id="PF05193"/>
    </source>
</evidence>
<dbReference type="PANTHER" id="PTHR11851">
    <property type="entry name" value="METALLOPROTEASE"/>
    <property type="match status" value="1"/>
</dbReference>
<dbReference type="Pfam" id="PF05193">
    <property type="entry name" value="Peptidase_M16_C"/>
    <property type="match status" value="1"/>
</dbReference>
<organism evidence="3 4">
    <name type="scientific">Enhygromyxa salina</name>
    <dbReference type="NCBI Taxonomy" id="215803"/>
    <lineage>
        <taxon>Bacteria</taxon>
        <taxon>Pseudomonadati</taxon>
        <taxon>Myxococcota</taxon>
        <taxon>Polyangia</taxon>
        <taxon>Nannocystales</taxon>
        <taxon>Nannocystaceae</taxon>
        <taxon>Enhygromyxa</taxon>
    </lineage>
</organism>
<dbReference type="InterPro" id="IPR050361">
    <property type="entry name" value="MPP/UQCRC_Complex"/>
</dbReference>
<dbReference type="InterPro" id="IPR011765">
    <property type="entry name" value="Pept_M16_N"/>
</dbReference>
<dbReference type="GO" id="GO:0046872">
    <property type="term" value="F:metal ion binding"/>
    <property type="evidence" value="ECO:0007669"/>
    <property type="project" value="InterPro"/>
</dbReference>
<evidence type="ECO:0000313" key="3">
    <source>
        <dbReference type="EMBL" id="PRQ01305.1"/>
    </source>
</evidence>
<dbReference type="InterPro" id="IPR011249">
    <property type="entry name" value="Metalloenz_LuxS/M16"/>
</dbReference>
<name>A0A2S9Y880_9BACT</name>
<dbReference type="Gene3D" id="3.30.830.10">
    <property type="entry name" value="Metalloenzyme, LuxS/M16 peptidase-like"/>
    <property type="match status" value="2"/>
</dbReference>
<dbReference type="Pfam" id="PF00675">
    <property type="entry name" value="Peptidase_M16"/>
    <property type="match status" value="1"/>
</dbReference>
<dbReference type="SUPFAM" id="SSF63411">
    <property type="entry name" value="LuxS/MPP-like metallohydrolase"/>
    <property type="match status" value="2"/>
</dbReference>
<dbReference type="AlphaFoldDB" id="A0A2S9Y880"/>
<sequence>MRRLDTPLASLALALLVGAVACKRTEDSVAPDTQDPGDEVVAADAVEWPDEPFRAERPTPGPIKDVKIPTIETFELDNGLEVFLVQQQTLPTVRMMFEWDLGEVNDPKGKTGVASVCGDLMDEATQTKDKPTFAAAQSDHAVSVRVRPGTESTTISVSALQRELGAALDLTAEMILEPGLREDDFARLLEQEKAWIEQSKGSPSSIARRLFSSLVWGSKHKYGKIETDASIDKIKLADCKAWVRELEPDGARLWVVGKITQDELRAELDARFSTWKGKAPKPVKFKAAAPAKGTIFFVHVPGSAQSQILLGHPGPTRDAADYEATQLMAMILGGSFSSRINMNLREDKGWAYGARGGFSYSRGGSYFTAGSSVRSDATGPALIEIAKEIERMRTSDPSAEELDREQAGALLAMPTKFANATRTLFSFRSLAFYGLPLDWHQGHQERLRALDTAAIRAAAETHLQATDHVVLVVGDGEVVLESLDKIAEDEVFGAGGIQFLDTDGNPVPRPSFDDAG</sequence>
<protein>
    <submittedName>
        <fullName evidence="3">Peptidase M16 inactive domain protein</fullName>
    </submittedName>
</protein>
<comment type="caution">
    <text evidence="3">The sequence shown here is derived from an EMBL/GenBank/DDBJ whole genome shotgun (WGS) entry which is preliminary data.</text>
</comment>
<feature type="domain" description="Peptidase M16 C-terminal" evidence="2">
    <location>
        <begin position="246"/>
        <end position="407"/>
    </location>
</feature>
<dbReference type="EMBL" id="PVNK01000135">
    <property type="protein sequence ID" value="PRQ01305.1"/>
    <property type="molecule type" value="Genomic_DNA"/>
</dbReference>
<dbReference type="InterPro" id="IPR007863">
    <property type="entry name" value="Peptidase_M16_C"/>
</dbReference>
<evidence type="ECO:0000259" key="1">
    <source>
        <dbReference type="Pfam" id="PF00675"/>
    </source>
</evidence>
<feature type="domain" description="Peptidase M16 N-terminal" evidence="1">
    <location>
        <begin position="89"/>
        <end position="217"/>
    </location>
</feature>
<keyword evidence="4" id="KW-1185">Reference proteome</keyword>
<dbReference type="Proteomes" id="UP000237968">
    <property type="component" value="Unassembled WGS sequence"/>
</dbReference>
<dbReference type="PROSITE" id="PS51257">
    <property type="entry name" value="PROKAR_LIPOPROTEIN"/>
    <property type="match status" value="1"/>
</dbReference>
<gene>
    <name evidence="3" type="ORF">ENSA5_26760</name>
</gene>
<dbReference type="OrthoDB" id="9811314at2"/>
<dbReference type="RefSeq" id="WP_106392065.1">
    <property type="nucleotide sequence ID" value="NZ_PVNK01000135.1"/>
</dbReference>
<reference evidence="3 4" key="1">
    <citation type="submission" date="2018-03" db="EMBL/GenBank/DDBJ databases">
        <title>Draft Genome Sequences of the Obligatory Marine Myxobacteria Enhygromyxa salina SWB005.</title>
        <authorList>
            <person name="Poehlein A."/>
            <person name="Moghaddam J.A."/>
            <person name="Harms H."/>
            <person name="Alanjari M."/>
            <person name="Koenig G.M."/>
            <person name="Daniel R."/>
            <person name="Schaeberle T.F."/>
        </authorList>
    </citation>
    <scope>NUCLEOTIDE SEQUENCE [LARGE SCALE GENOMIC DNA]</scope>
    <source>
        <strain evidence="3 4">SWB005</strain>
    </source>
</reference>
<proteinExistence type="predicted"/>
<accession>A0A2S9Y880</accession>
<evidence type="ECO:0000313" key="4">
    <source>
        <dbReference type="Proteomes" id="UP000237968"/>
    </source>
</evidence>